<evidence type="ECO:0000256" key="3">
    <source>
        <dbReference type="ARBA" id="ARBA00022842"/>
    </source>
</evidence>
<dbReference type="AlphaFoldDB" id="A0A7W6RYH7"/>
<dbReference type="InterPro" id="IPR014746">
    <property type="entry name" value="Gln_synth/guanido_kin_cat_dom"/>
</dbReference>
<evidence type="ECO:0000313" key="7">
    <source>
        <dbReference type="EMBL" id="MBB4285588.1"/>
    </source>
</evidence>
<evidence type="ECO:0000256" key="2">
    <source>
        <dbReference type="ARBA" id="ARBA00022598"/>
    </source>
</evidence>
<evidence type="ECO:0000313" key="8">
    <source>
        <dbReference type="Proteomes" id="UP000555728"/>
    </source>
</evidence>
<dbReference type="GO" id="GO:0006542">
    <property type="term" value="P:glutamine biosynthetic process"/>
    <property type="evidence" value="ECO:0007669"/>
    <property type="project" value="InterPro"/>
</dbReference>
<dbReference type="PROSITE" id="PS00181">
    <property type="entry name" value="GLNA_ATP"/>
    <property type="match status" value="1"/>
</dbReference>
<keyword evidence="2 7" id="KW-0436">Ligase</keyword>
<evidence type="ECO:0000256" key="4">
    <source>
        <dbReference type="PROSITE-ProRule" id="PRU01331"/>
    </source>
</evidence>
<dbReference type="Proteomes" id="UP000555728">
    <property type="component" value="Unassembled WGS sequence"/>
</dbReference>
<evidence type="ECO:0000259" key="6">
    <source>
        <dbReference type="PROSITE" id="PS51987"/>
    </source>
</evidence>
<dbReference type="InterPro" id="IPR027303">
    <property type="entry name" value="Gln_synth_gly_rich_site"/>
</dbReference>
<sequence>MPPTASSDPPADPPPAIADGAALAEFRAFLDRHPDIAHVDGLFFDLCCVVRGKRYPIADAGKLFVEGMQIPESIALLDVTGDCNDPLGRGFSDGDPDCIAVPIPGTLAPVPWGDVPSAQVLLTLVTQEGAPAMVDPRHILDRVVRRLAADGLTATVAVELEFFLVDPERGPGGAPRPPLSPVTGRRDLRTQVYGMADLDDFQLFLRAVESACLVQGVPAFTASSEFAPGQFEINLKHVGSALQAADHALLLRRVVEWVAERHGFEATFMSKPYPDQAGNGMHIHMSLMDADGRNLFDDGGAAGSDLMRHAIAGLQAAMAESMAVFAPHANAYRRFAPNLYVPVNPTWGYNNRSVAFRVPASGGAARRIEHRVPGADANPYLVLAAILAAAHHGIAARLDPGEPVTGNACETVDATLPWTWRRALEALGTGTILRRYLGGEYLDLYKATKWIEMEKFQAVIAPHEYDWYL</sequence>
<gene>
    <name evidence="7" type="ORF">GGD88_001307</name>
</gene>
<dbReference type="Gene3D" id="3.30.590.10">
    <property type="entry name" value="Glutamine synthetase/guanido kinase, catalytic domain"/>
    <property type="match status" value="1"/>
</dbReference>
<comment type="caution">
    <text evidence="7">The sequence shown here is derived from an EMBL/GenBank/DDBJ whole genome shotgun (WGS) entry which is preliminary data.</text>
</comment>
<evidence type="ECO:0000256" key="5">
    <source>
        <dbReference type="RuleBase" id="RU000384"/>
    </source>
</evidence>
<dbReference type="Pfam" id="PF00120">
    <property type="entry name" value="Gln-synt_C"/>
    <property type="match status" value="1"/>
</dbReference>
<dbReference type="EC" id="6.3.1.2" evidence="7"/>
<accession>A0A7W6RYH7</accession>
<dbReference type="EMBL" id="JACIGI010000008">
    <property type="protein sequence ID" value="MBB4285588.1"/>
    <property type="molecule type" value="Genomic_DNA"/>
</dbReference>
<keyword evidence="3" id="KW-0460">Magnesium</keyword>
<comment type="similarity">
    <text evidence="4 5">Belongs to the glutamine synthetase family.</text>
</comment>
<proteinExistence type="inferred from homology"/>
<dbReference type="PROSITE" id="PS51987">
    <property type="entry name" value="GS_CATALYTIC"/>
    <property type="match status" value="1"/>
</dbReference>
<organism evidence="7 8">
    <name type="scientific">Roseospira goensis</name>
    <dbReference type="NCBI Taxonomy" id="391922"/>
    <lineage>
        <taxon>Bacteria</taxon>
        <taxon>Pseudomonadati</taxon>
        <taxon>Pseudomonadota</taxon>
        <taxon>Alphaproteobacteria</taxon>
        <taxon>Rhodospirillales</taxon>
        <taxon>Rhodospirillaceae</taxon>
        <taxon>Roseospira</taxon>
    </lineage>
</organism>
<dbReference type="GO" id="GO:0006598">
    <property type="term" value="P:polyamine catabolic process"/>
    <property type="evidence" value="ECO:0007669"/>
    <property type="project" value="TreeGrafter"/>
</dbReference>
<comment type="cofactor">
    <cofactor evidence="1">
        <name>Mg(2+)</name>
        <dbReference type="ChEBI" id="CHEBI:18420"/>
    </cofactor>
</comment>
<feature type="domain" description="GS catalytic" evidence="6">
    <location>
        <begin position="136"/>
        <end position="469"/>
    </location>
</feature>
<dbReference type="SMART" id="SM01230">
    <property type="entry name" value="Gln-synt_C"/>
    <property type="match status" value="1"/>
</dbReference>
<dbReference type="SUPFAM" id="SSF54368">
    <property type="entry name" value="Glutamine synthetase, N-terminal domain"/>
    <property type="match status" value="1"/>
</dbReference>
<dbReference type="SUPFAM" id="SSF55931">
    <property type="entry name" value="Glutamine synthetase/guanido kinase"/>
    <property type="match status" value="1"/>
</dbReference>
<dbReference type="PANTHER" id="PTHR43785:SF12">
    <property type="entry name" value="TYPE-1 GLUTAMINE SYNTHETASE 2"/>
    <property type="match status" value="1"/>
</dbReference>
<protein>
    <submittedName>
        <fullName evidence="7">Glutamine synthetase</fullName>
        <ecNumber evidence="7">6.3.1.2</ecNumber>
    </submittedName>
</protein>
<dbReference type="PANTHER" id="PTHR43785">
    <property type="entry name" value="GAMMA-GLUTAMYLPUTRESCINE SYNTHETASE"/>
    <property type="match status" value="1"/>
</dbReference>
<evidence type="ECO:0000256" key="1">
    <source>
        <dbReference type="ARBA" id="ARBA00001946"/>
    </source>
</evidence>
<dbReference type="RefSeq" id="WP_184433041.1">
    <property type="nucleotide sequence ID" value="NZ_JACIGI010000008.1"/>
</dbReference>
<dbReference type="InterPro" id="IPR008146">
    <property type="entry name" value="Gln_synth_cat_dom"/>
</dbReference>
<reference evidence="7 8" key="1">
    <citation type="submission" date="2020-08" db="EMBL/GenBank/DDBJ databases">
        <title>Genome sequencing of Purple Non-Sulfur Bacteria from various extreme environments.</title>
        <authorList>
            <person name="Mayer M."/>
        </authorList>
    </citation>
    <scope>NUCLEOTIDE SEQUENCE [LARGE SCALE GENOMIC DNA]</scope>
    <source>
        <strain evidence="7 8">JA135</strain>
    </source>
</reference>
<dbReference type="InterPro" id="IPR036651">
    <property type="entry name" value="Gln_synt_N_sf"/>
</dbReference>
<name>A0A7W6RYH7_9PROT</name>
<dbReference type="GO" id="GO:0004356">
    <property type="term" value="F:glutamine synthetase activity"/>
    <property type="evidence" value="ECO:0007669"/>
    <property type="project" value="UniProtKB-EC"/>
</dbReference>
<keyword evidence="8" id="KW-1185">Reference proteome</keyword>